<evidence type="ECO:0000313" key="3">
    <source>
        <dbReference type="EMBL" id="GAA3763693.1"/>
    </source>
</evidence>
<comment type="caution">
    <text evidence="3">The sequence shown here is derived from an EMBL/GenBank/DDBJ whole genome shotgun (WGS) entry which is preliminary data.</text>
</comment>
<evidence type="ECO:0000256" key="2">
    <source>
        <dbReference type="SAM" id="Phobius"/>
    </source>
</evidence>
<keyword evidence="4" id="KW-1185">Reference proteome</keyword>
<evidence type="ECO:0000313" key="4">
    <source>
        <dbReference type="Proteomes" id="UP001500908"/>
    </source>
</evidence>
<dbReference type="RefSeq" id="WP_344976463.1">
    <property type="nucleotide sequence ID" value="NZ_BAABDD010000039.1"/>
</dbReference>
<feature type="compositionally biased region" description="Low complexity" evidence="1">
    <location>
        <begin position="37"/>
        <end position="51"/>
    </location>
</feature>
<proteinExistence type="predicted"/>
<evidence type="ECO:0000256" key="1">
    <source>
        <dbReference type="SAM" id="MobiDB-lite"/>
    </source>
</evidence>
<name>A0ABP7GEZ6_9ACTN</name>
<keyword evidence="2" id="KW-1133">Transmembrane helix</keyword>
<organism evidence="3 4">
    <name type="scientific">Salinactinospora qingdaonensis</name>
    <dbReference type="NCBI Taxonomy" id="702744"/>
    <lineage>
        <taxon>Bacteria</taxon>
        <taxon>Bacillati</taxon>
        <taxon>Actinomycetota</taxon>
        <taxon>Actinomycetes</taxon>
        <taxon>Streptosporangiales</taxon>
        <taxon>Nocardiopsidaceae</taxon>
        <taxon>Salinactinospora</taxon>
    </lineage>
</organism>
<feature type="region of interest" description="Disordered" evidence="1">
    <location>
        <begin position="27"/>
        <end position="63"/>
    </location>
</feature>
<keyword evidence="2" id="KW-0472">Membrane</keyword>
<feature type="transmembrane region" description="Helical" evidence="2">
    <location>
        <begin position="68"/>
        <end position="89"/>
    </location>
</feature>
<dbReference type="Proteomes" id="UP001500908">
    <property type="component" value="Unassembled WGS sequence"/>
</dbReference>
<sequence>MSLALILTGAVLVAIAAFNRVPRVGRRLTNAPSTQVSPSRGASRATATRSRTPPPPRLHMAPARLTEAGRATLTTLGGSMLIVAFFLTLSSL</sequence>
<dbReference type="EMBL" id="BAABDD010000039">
    <property type="protein sequence ID" value="GAA3763693.1"/>
    <property type="molecule type" value="Genomic_DNA"/>
</dbReference>
<gene>
    <name evidence="3" type="ORF">GCM10022402_46310</name>
</gene>
<protein>
    <submittedName>
        <fullName evidence="3">Uncharacterized protein</fullName>
    </submittedName>
</protein>
<reference evidence="4" key="1">
    <citation type="journal article" date="2019" name="Int. J. Syst. Evol. Microbiol.">
        <title>The Global Catalogue of Microorganisms (GCM) 10K type strain sequencing project: providing services to taxonomists for standard genome sequencing and annotation.</title>
        <authorList>
            <consortium name="The Broad Institute Genomics Platform"/>
            <consortium name="The Broad Institute Genome Sequencing Center for Infectious Disease"/>
            <person name="Wu L."/>
            <person name="Ma J."/>
        </authorList>
    </citation>
    <scope>NUCLEOTIDE SEQUENCE [LARGE SCALE GENOMIC DNA]</scope>
    <source>
        <strain evidence="4">JCM 17137</strain>
    </source>
</reference>
<keyword evidence="2" id="KW-0812">Transmembrane</keyword>
<accession>A0ABP7GEZ6</accession>